<keyword evidence="1" id="KW-1133">Transmembrane helix</keyword>
<sequence>MAFREKIAWVAFLSTVLIWGAFFILLAMVPHAARGLAMLGPFIAATIAQGAVMVAAAVTWAIAAPKEANAPVDERDRAVGRRATGFAYLTLILGVVAIIVWLHLGLHGPDIIFALAGAFILAEAVRFGATAIGYRKGV</sequence>
<dbReference type="EMBL" id="JBELQC010000002">
    <property type="protein sequence ID" value="MFL9842001.1"/>
    <property type="molecule type" value="Genomic_DNA"/>
</dbReference>
<keyword evidence="1" id="KW-0812">Transmembrane</keyword>
<organism evidence="2 3">
    <name type="scientific">Sphingomonas plantiphila</name>
    <dbReference type="NCBI Taxonomy" id="3163295"/>
    <lineage>
        <taxon>Bacteria</taxon>
        <taxon>Pseudomonadati</taxon>
        <taxon>Pseudomonadota</taxon>
        <taxon>Alphaproteobacteria</taxon>
        <taxon>Sphingomonadales</taxon>
        <taxon>Sphingomonadaceae</taxon>
        <taxon>Sphingomonas</taxon>
    </lineage>
</organism>
<evidence type="ECO:0000313" key="2">
    <source>
        <dbReference type="EMBL" id="MFL9842001.1"/>
    </source>
</evidence>
<gene>
    <name evidence="2" type="ORF">ABS767_13585</name>
</gene>
<evidence type="ECO:0000256" key="1">
    <source>
        <dbReference type="SAM" id="Phobius"/>
    </source>
</evidence>
<dbReference type="RefSeq" id="WP_408079240.1">
    <property type="nucleotide sequence ID" value="NZ_JBELQC010000002.1"/>
</dbReference>
<proteinExistence type="predicted"/>
<name>A0ABW8YNY3_9SPHN</name>
<protein>
    <recommendedName>
        <fullName evidence="4">Transmembrane protein</fullName>
    </recommendedName>
</protein>
<keyword evidence="3" id="KW-1185">Reference proteome</keyword>
<evidence type="ECO:0008006" key="4">
    <source>
        <dbReference type="Google" id="ProtNLM"/>
    </source>
</evidence>
<feature type="transmembrane region" description="Helical" evidence="1">
    <location>
        <begin position="111"/>
        <end position="134"/>
    </location>
</feature>
<evidence type="ECO:0000313" key="3">
    <source>
        <dbReference type="Proteomes" id="UP001629244"/>
    </source>
</evidence>
<feature type="transmembrane region" description="Helical" evidence="1">
    <location>
        <begin position="41"/>
        <end position="64"/>
    </location>
</feature>
<accession>A0ABW8YNY3</accession>
<dbReference type="Proteomes" id="UP001629244">
    <property type="component" value="Unassembled WGS sequence"/>
</dbReference>
<keyword evidence="1" id="KW-0472">Membrane</keyword>
<feature type="transmembrane region" description="Helical" evidence="1">
    <location>
        <begin position="7"/>
        <end position="29"/>
    </location>
</feature>
<reference evidence="2 3" key="1">
    <citation type="submission" date="2024-06" db="EMBL/GenBank/DDBJ databases">
        <authorList>
            <person name="Kaempfer P."/>
            <person name="Viver T."/>
        </authorList>
    </citation>
    <scope>NUCLEOTIDE SEQUENCE [LARGE SCALE GENOMIC DNA]</scope>
    <source>
        <strain evidence="2 3">ST-64</strain>
    </source>
</reference>
<feature type="transmembrane region" description="Helical" evidence="1">
    <location>
        <begin position="85"/>
        <end position="105"/>
    </location>
</feature>
<comment type="caution">
    <text evidence="2">The sequence shown here is derived from an EMBL/GenBank/DDBJ whole genome shotgun (WGS) entry which is preliminary data.</text>
</comment>